<gene>
    <name evidence="1" type="ORF">ACFQL7_23025</name>
</gene>
<evidence type="ECO:0000313" key="2">
    <source>
        <dbReference type="Proteomes" id="UP001596417"/>
    </source>
</evidence>
<evidence type="ECO:0000313" key="1">
    <source>
        <dbReference type="EMBL" id="MFC7192402.1"/>
    </source>
</evidence>
<name>A0ABD5YVH0_9EURY</name>
<proteinExistence type="predicted"/>
<sequence length="87" mass="9869">MSNETTDSSTERLHRLVDQLLVRDANAHAAAIEELTERGDERVIPHLLELLVIDSIANDWEQFGFPAVLRNHDPPRYLELPAVSWPG</sequence>
<reference evidence="1 2" key="1">
    <citation type="journal article" date="2019" name="Int. J. Syst. Evol. Microbiol.">
        <title>The Global Catalogue of Microorganisms (GCM) 10K type strain sequencing project: providing services to taxonomists for standard genome sequencing and annotation.</title>
        <authorList>
            <consortium name="The Broad Institute Genomics Platform"/>
            <consortium name="The Broad Institute Genome Sequencing Center for Infectious Disease"/>
            <person name="Wu L."/>
            <person name="Ma J."/>
        </authorList>
    </citation>
    <scope>NUCLEOTIDE SEQUENCE [LARGE SCALE GENOMIC DNA]</scope>
    <source>
        <strain evidence="1 2">RDMS1</strain>
    </source>
</reference>
<accession>A0ABD5YVH0</accession>
<organism evidence="1 2">
    <name type="scientific">Halocatena marina</name>
    <dbReference type="NCBI Taxonomy" id="2934937"/>
    <lineage>
        <taxon>Archaea</taxon>
        <taxon>Methanobacteriati</taxon>
        <taxon>Methanobacteriota</taxon>
        <taxon>Stenosarchaea group</taxon>
        <taxon>Halobacteria</taxon>
        <taxon>Halobacteriales</taxon>
        <taxon>Natronomonadaceae</taxon>
        <taxon>Halocatena</taxon>
    </lineage>
</organism>
<dbReference type="EMBL" id="JBHTAX010000004">
    <property type="protein sequence ID" value="MFC7192402.1"/>
    <property type="molecule type" value="Genomic_DNA"/>
</dbReference>
<comment type="caution">
    <text evidence="1">The sequence shown here is derived from an EMBL/GenBank/DDBJ whole genome shotgun (WGS) entry which is preliminary data.</text>
</comment>
<dbReference type="Proteomes" id="UP001596417">
    <property type="component" value="Unassembled WGS sequence"/>
</dbReference>
<keyword evidence="2" id="KW-1185">Reference proteome</keyword>
<protein>
    <submittedName>
        <fullName evidence="1">Uncharacterized protein</fullName>
    </submittedName>
</protein>
<dbReference type="AlphaFoldDB" id="A0ABD5YVH0"/>
<dbReference type="RefSeq" id="WP_390206725.1">
    <property type="nucleotide sequence ID" value="NZ_JBHTAX010000004.1"/>
</dbReference>